<dbReference type="KEGG" id="vcw:GJQ55_10975"/>
<protein>
    <submittedName>
        <fullName evidence="1">Uncharacterized protein</fullName>
    </submittedName>
</protein>
<proteinExistence type="predicted"/>
<dbReference type="AlphaFoldDB" id="A0A9E8JQ45"/>
<sequence length="72" mass="8163">MINPWVLAAMVPAMVVLMLQLAIGPFGHIKFIHWHLRWKQLPAAIRQPLITLAILMLLAGGTHLLGFWQMPE</sequence>
<reference evidence="1 2" key="1">
    <citation type="submission" date="2019-11" db="EMBL/GenBank/DDBJ databases">
        <title>Venatorbacter sp. nov. a predator of Campylobacter and other Gram-negative bacteria.</title>
        <authorList>
            <person name="Saeedi A."/>
            <person name="Cummings N.J."/>
            <person name="Connerton I.F."/>
            <person name="Connerton P.L."/>
        </authorList>
    </citation>
    <scope>NUCLEOTIDE SEQUENCE [LARGE SCALE GENOMIC DNA]</scope>
    <source>
        <strain evidence="1">XL5</strain>
    </source>
</reference>
<gene>
    <name evidence="1" type="ORF">GJQ55_10975</name>
</gene>
<evidence type="ECO:0000313" key="1">
    <source>
        <dbReference type="EMBL" id="QQD24958.1"/>
    </source>
</evidence>
<dbReference type="EMBL" id="CP046056">
    <property type="protein sequence ID" value="QQD24958.1"/>
    <property type="molecule type" value="Genomic_DNA"/>
</dbReference>
<accession>A0A9E8JQ45</accession>
<dbReference type="Proteomes" id="UP000596074">
    <property type="component" value="Chromosome"/>
</dbReference>
<organism evidence="1 2">
    <name type="scientific">Venatoribacter cucullus</name>
    <dbReference type="NCBI Taxonomy" id="2661630"/>
    <lineage>
        <taxon>Bacteria</taxon>
        <taxon>Pseudomonadati</taxon>
        <taxon>Pseudomonadota</taxon>
        <taxon>Gammaproteobacteria</taxon>
        <taxon>Oceanospirillales</taxon>
        <taxon>Oceanospirillaceae</taxon>
        <taxon>Venatoribacter</taxon>
    </lineage>
</organism>
<evidence type="ECO:0000313" key="2">
    <source>
        <dbReference type="Proteomes" id="UP000596074"/>
    </source>
</evidence>
<keyword evidence="2" id="KW-1185">Reference proteome</keyword>
<dbReference type="RefSeq" id="WP_228345021.1">
    <property type="nucleotide sequence ID" value="NZ_CP045550.1"/>
</dbReference>
<name>A0A9E8JQ45_9GAMM</name>